<accession>A0A8J2WXU8</accession>
<keyword evidence="2" id="KW-1185">Reference proteome</keyword>
<reference evidence="1" key="1">
    <citation type="submission" date="2021-11" db="EMBL/GenBank/DDBJ databases">
        <authorList>
            <consortium name="Genoscope - CEA"/>
            <person name="William W."/>
        </authorList>
    </citation>
    <scope>NUCLEOTIDE SEQUENCE</scope>
</reference>
<name>A0A8J2WXU8_9STRA</name>
<comment type="caution">
    <text evidence="1">The sequence shown here is derived from an EMBL/GenBank/DDBJ whole genome shotgun (WGS) entry which is preliminary data.</text>
</comment>
<gene>
    <name evidence="1" type="ORF">PECAL_1P24160</name>
</gene>
<protein>
    <submittedName>
        <fullName evidence="1">Uncharacterized protein</fullName>
    </submittedName>
</protein>
<organism evidence="1 2">
    <name type="scientific">Pelagomonas calceolata</name>
    <dbReference type="NCBI Taxonomy" id="35677"/>
    <lineage>
        <taxon>Eukaryota</taxon>
        <taxon>Sar</taxon>
        <taxon>Stramenopiles</taxon>
        <taxon>Ochrophyta</taxon>
        <taxon>Pelagophyceae</taxon>
        <taxon>Pelagomonadales</taxon>
        <taxon>Pelagomonadaceae</taxon>
        <taxon>Pelagomonas</taxon>
    </lineage>
</organism>
<dbReference type="Proteomes" id="UP000789595">
    <property type="component" value="Unassembled WGS sequence"/>
</dbReference>
<evidence type="ECO:0000313" key="1">
    <source>
        <dbReference type="EMBL" id="CAH0365951.1"/>
    </source>
</evidence>
<dbReference type="AlphaFoldDB" id="A0A8J2WXU8"/>
<evidence type="ECO:0000313" key="2">
    <source>
        <dbReference type="Proteomes" id="UP000789595"/>
    </source>
</evidence>
<dbReference type="OrthoDB" id="424986at2759"/>
<dbReference type="EMBL" id="CAKKNE010000001">
    <property type="protein sequence ID" value="CAH0365951.1"/>
    <property type="molecule type" value="Genomic_DNA"/>
</dbReference>
<proteinExistence type="predicted"/>
<sequence>MLRAAVLLTGAVSALKPASRRHLLQAAPAIATGLIAAPAVAEDFQASLKPLYKAAKTAKLTYRSKAGEPPPEAWAEDAFVGRYTDPINHPGGIRDISLTDTYIGEYRLVKVVGGGGRGEPSEYILPGLVDANRITVDFSVPPKGGPPNLTGVLTLPTPGRPGATAIVWPDGNKWPQEKK</sequence>